<dbReference type="Proteomes" id="UP000317158">
    <property type="component" value="Unassembled WGS sequence"/>
</dbReference>
<name>A0A520KU02_METT2</name>
<dbReference type="InterPro" id="IPR003779">
    <property type="entry name" value="CMD-like"/>
</dbReference>
<proteinExistence type="predicted"/>
<evidence type="ECO:0000313" key="3">
    <source>
        <dbReference type="Proteomes" id="UP000317158"/>
    </source>
</evidence>
<dbReference type="SUPFAM" id="SSF69118">
    <property type="entry name" value="AhpD-like"/>
    <property type="match status" value="1"/>
</dbReference>
<dbReference type="GO" id="GO:0051920">
    <property type="term" value="F:peroxiredoxin activity"/>
    <property type="evidence" value="ECO:0007669"/>
    <property type="project" value="InterPro"/>
</dbReference>
<dbReference type="Gene3D" id="1.20.1290.10">
    <property type="entry name" value="AhpD-like"/>
    <property type="match status" value="1"/>
</dbReference>
<gene>
    <name evidence="2" type="ORF">EF806_00775</name>
</gene>
<evidence type="ECO:0000313" key="2">
    <source>
        <dbReference type="EMBL" id="RZN65563.1"/>
    </source>
</evidence>
<dbReference type="EMBL" id="RXIF01000002">
    <property type="protein sequence ID" value="RZN65563.1"/>
    <property type="molecule type" value="Genomic_DNA"/>
</dbReference>
<dbReference type="InterPro" id="IPR004675">
    <property type="entry name" value="AhpD_core"/>
</dbReference>
<evidence type="ECO:0000259" key="1">
    <source>
        <dbReference type="Pfam" id="PF02627"/>
    </source>
</evidence>
<feature type="domain" description="Carboxymuconolactone decarboxylase-like" evidence="1">
    <location>
        <begin position="21"/>
        <end position="68"/>
    </location>
</feature>
<sequence>MEILREKNINFEYIIDTIFKDDILLGKTKRLIAIASAVATGCDFCFEHHKKIAETEGVSNEEIEEAVLV</sequence>
<comment type="caution">
    <text evidence="2">The sequence shown here is derived from an EMBL/GenBank/DDBJ whole genome shotgun (WGS) entry which is preliminary data.</text>
</comment>
<protein>
    <submittedName>
        <fullName evidence="2">Carboxymuconolactone decarboxylase family protein</fullName>
    </submittedName>
</protein>
<dbReference type="InterPro" id="IPR029032">
    <property type="entry name" value="AhpD-like"/>
</dbReference>
<organism evidence="2 3">
    <name type="scientific">Methanoliparum thermophilum</name>
    <dbReference type="NCBI Taxonomy" id="2491083"/>
    <lineage>
        <taxon>Archaea</taxon>
        <taxon>Methanobacteriati</taxon>
        <taxon>Methanobacteriota</taxon>
        <taxon>Candidatus Methanoliparia</taxon>
        <taxon>Candidatus Methanoliparales</taxon>
        <taxon>Candidatus Methanoliparaceae</taxon>
        <taxon>Candidatus Methanoliparum</taxon>
    </lineage>
</organism>
<reference evidence="2 3" key="1">
    <citation type="journal article" date="2019" name="Nat. Microbiol.">
        <title>Wide diversity of methane and short-chain alkane metabolisms in uncultured archaea.</title>
        <authorList>
            <person name="Borrel G."/>
            <person name="Adam P.S."/>
            <person name="McKay L.J."/>
            <person name="Chen L.X."/>
            <person name="Sierra-Garcia I.N."/>
            <person name="Sieber C.M."/>
            <person name="Letourneur Q."/>
            <person name="Ghozlane A."/>
            <person name="Andersen G.L."/>
            <person name="Li W.J."/>
            <person name="Hallam S.J."/>
            <person name="Muyzer G."/>
            <person name="de Oliveira V.M."/>
            <person name="Inskeep W.P."/>
            <person name="Banfield J.F."/>
            <person name="Gribaldo S."/>
        </authorList>
    </citation>
    <scope>NUCLEOTIDE SEQUENCE [LARGE SCALE GENOMIC DNA]</scope>
    <source>
        <strain evidence="2">NM1a</strain>
    </source>
</reference>
<dbReference type="NCBIfam" id="TIGR00778">
    <property type="entry name" value="ahpD_dom"/>
    <property type="match status" value="1"/>
</dbReference>
<dbReference type="AlphaFoldDB" id="A0A520KU02"/>
<dbReference type="Pfam" id="PF02627">
    <property type="entry name" value="CMD"/>
    <property type="match status" value="1"/>
</dbReference>
<accession>A0A520KU02</accession>